<dbReference type="Proteomes" id="UP000270094">
    <property type="component" value="Unassembled WGS sequence"/>
</dbReference>
<dbReference type="EMBL" id="UYYB01121573">
    <property type="protein sequence ID" value="VDM83180.1"/>
    <property type="molecule type" value="Genomic_DNA"/>
</dbReference>
<keyword evidence="2" id="KW-1185">Reference proteome</keyword>
<name>A0A3P7JC97_STRVU</name>
<sequence>MEVPSQIPIQKLHTSMMSQSRGASLAKKDFKMSYRPGRTHPAFTGVLTSECCNVKFESCYSSNRCMAVNVGKYTKRSTEASVME</sequence>
<dbReference type="AlphaFoldDB" id="A0A3P7JC97"/>
<reference evidence="1 2" key="1">
    <citation type="submission" date="2018-11" db="EMBL/GenBank/DDBJ databases">
        <authorList>
            <consortium name="Pathogen Informatics"/>
        </authorList>
    </citation>
    <scope>NUCLEOTIDE SEQUENCE [LARGE SCALE GENOMIC DNA]</scope>
</reference>
<proteinExistence type="predicted"/>
<accession>A0A3P7JC97</accession>
<gene>
    <name evidence="1" type="ORF">SVUK_LOCUS18178</name>
</gene>
<organism evidence="1 2">
    <name type="scientific">Strongylus vulgaris</name>
    <name type="common">Blood worm</name>
    <dbReference type="NCBI Taxonomy" id="40348"/>
    <lineage>
        <taxon>Eukaryota</taxon>
        <taxon>Metazoa</taxon>
        <taxon>Ecdysozoa</taxon>
        <taxon>Nematoda</taxon>
        <taxon>Chromadorea</taxon>
        <taxon>Rhabditida</taxon>
        <taxon>Rhabditina</taxon>
        <taxon>Rhabditomorpha</taxon>
        <taxon>Strongyloidea</taxon>
        <taxon>Strongylidae</taxon>
        <taxon>Strongylus</taxon>
    </lineage>
</organism>
<evidence type="ECO:0000313" key="1">
    <source>
        <dbReference type="EMBL" id="VDM83180.1"/>
    </source>
</evidence>
<evidence type="ECO:0000313" key="2">
    <source>
        <dbReference type="Proteomes" id="UP000270094"/>
    </source>
</evidence>
<protein>
    <submittedName>
        <fullName evidence="1">Uncharacterized protein</fullName>
    </submittedName>
</protein>